<gene>
    <name evidence="1" type="ORF">A2494_00785</name>
</gene>
<reference evidence="1 2" key="1">
    <citation type="journal article" date="2016" name="Nat. Commun.">
        <title>Thousands of microbial genomes shed light on interconnected biogeochemical processes in an aquifer system.</title>
        <authorList>
            <person name="Anantharaman K."/>
            <person name="Brown C.T."/>
            <person name="Hug L.A."/>
            <person name="Sharon I."/>
            <person name="Castelle C.J."/>
            <person name="Probst A.J."/>
            <person name="Thomas B.C."/>
            <person name="Singh A."/>
            <person name="Wilkins M.J."/>
            <person name="Karaoz U."/>
            <person name="Brodie E.L."/>
            <person name="Williams K.H."/>
            <person name="Hubbard S.S."/>
            <person name="Banfield J.F."/>
        </authorList>
    </citation>
    <scope>NUCLEOTIDE SEQUENCE [LARGE SCALE GENOMIC DNA]</scope>
</reference>
<organism evidence="1 2">
    <name type="scientific">Candidatus Lloydbacteria bacterium RIFOXYC12_FULL_46_25</name>
    <dbReference type="NCBI Taxonomy" id="1798670"/>
    <lineage>
        <taxon>Bacteria</taxon>
        <taxon>Candidatus Lloydiibacteriota</taxon>
    </lineage>
</organism>
<sequence length="69" mass="7632">MKVISNDGESVLVEFDNLVQQTNVIGVSAPVRAKFHSSQLAGLEKIRQAGQRSAQQFNQMMADVPHEIH</sequence>
<dbReference type="EMBL" id="MHLU01000153">
    <property type="protein sequence ID" value="OGZ17009.1"/>
    <property type="molecule type" value="Genomic_DNA"/>
</dbReference>
<evidence type="ECO:0000313" key="2">
    <source>
        <dbReference type="Proteomes" id="UP000178106"/>
    </source>
</evidence>
<name>A0A1G2DTQ1_9BACT</name>
<proteinExistence type="predicted"/>
<dbReference type="Proteomes" id="UP000178106">
    <property type="component" value="Unassembled WGS sequence"/>
</dbReference>
<comment type="caution">
    <text evidence="1">The sequence shown here is derived from an EMBL/GenBank/DDBJ whole genome shotgun (WGS) entry which is preliminary data.</text>
</comment>
<dbReference type="AlphaFoldDB" id="A0A1G2DTQ1"/>
<evidence type="ECO:0000313" key="1">
    <source>
        <dbReference type="EMBL" id="OGZ17009.1"/>
    </source>
</evidence>
<accession>A0A1G2DTQ1</accession>
<protein>
    <submittedName>
        <fullName evidence="1">Uncharacterized protein</fullName>
    </submittedName>
</protein>